<name>A0ABT4DJT5_FUSSI</name>
<feature type="signal peptide" evidence="2">
    <location>
        <begin position="1"/>
        <end position="21"/>
    </location>
</feature>
<feature type="chain" id="PRO_5045406936" evidence="2">
    <location>
        <begin position="22"/>
        <end position="522"/>
    </location>
</feature>
<evidence type="ECO:0000256" key="1">
    <source>
        <dbReference type="SAM" id="Coils"/>
    </source>
</evidence>
<keyword evidence="4" id="KW-1185">Reference proteome</keyword>
<evidence type="ECO:0000313" key="4">
    <source>
        <dbReference type="Proteomes" id="UP001062738"/>
    </source>
</evidence>
<accession>A0ABT4DJT5</accession>
<feature type="coiled-coil region" evidence="1">
    <location>
        <begin position="194"/>
        <end position="221"/>
    </location>
</feature>
<evidence type="ECO:0000256" key="2">
    <source>
        <dbReference type="SAM" id="SignalP"/>
    </source>
</evidence>
<dbReference type="Proteomes" id="UP001062738">
    <property type="component" value="Unassembled WGS sequence"/>
</dbReference>
<organism evidence="3 4">
    <name type="scientific">Fusobacterium simiae</name>
    <dbReference type="NCBI Taxonomy" id="855"/>
    <lineage>
        <taxon>Bacteria</taxon>
        <taxon>Fusobacteriati</taxon>
        <taxon>Fusobacteriota</taxon>
        <taxon>Fusobacteriia</taxon>
        <taxon>Fusobacteriales</taxon>
        <taxon>Fusobacteriaceae</taxon>
        <taxon>Fusobacterium</taxon>
    </lineage>
</organism>
<dbReference type="EMBL" id="JAOXXL010000032">
    <property type="protein sequence ID" value="MCY7008865.1"/>
    <property type="molecule type" value="Genomic_DNA"/>
</dbReference>
<dbReference type="PROSITE" id="PS51257">
    <property type="entry name" value="PROKAR_LIPOPROTEIN"/>
    <property type="match status" value="1"/>
</dbReference>
<reference evidence="3" key="1">
    <citation type="submission" date="2022-09" db="EMBL/GenBank/DDBJ databases">
        <authorList>
            <person name="Zoaiter M."/>
        </authorList>
    </citation>
    <scope>NUCLEOTIDE SEQUENCE</scope>
    <source>
        <strain evidence="3">DSM 19848</strain>
    </source>
</reference>
<keyword evidence="1" id="KW-0175">Coiled coil</keyword>
<comment type="caution">
    <text evidence="3">The sequence shown here is derived from an EMBL/GenBank/DDBJ whole genome shotgun (WGS) entry which is preliminary data.</text>
</comment>
<sequence>MKKILFVILCLSFISCSNLYKANKAYDRGDYVQNVELTFKYFDEKPENFEELKEKKKTEIDNKFSNIFEYYKKLKNSEDLVDRNNANIELFKIYIVSDNSEYSREFQAERDFLASNNIKDIFNLALKTNKELFSQYSGKNGDHNYALKVINHTLNMENSIDEVMQGKTNLDTNKMKGYRNLKKEVANYRANGDNNEALKVIEEYTSNVDNSTNEAIQAKTNLDRNKIELYKNFKMEIAKHRADGYIALAKVEEEQGSNRYLRSAQNLYYQASEIYSKYQTNYKNSYSNYENVKHKADLNDAEDNYKKGIEEYRNAGSSKGKYRAANYYFREAQKYVSNYKDTTKLINESKEKGYFKYNLTSNNSDISRKINDEMSSIGYSVNNGIEVFIEYKNDEFTYNTSSNTNTEQLRKEVQTGTDSNGKAIIKVYNFTKTTTTIEEVGKIRYFLSMRGTYYNNNINNDVIFRNTVKNIKYTGDVPPSSDYRDSEGKTLGSYEVEKKTIEKLRKEVNYNIDSMVSDLKRI</sequence>
<proteinExistence type="predicted"/>
<keyword evidence="2" id="KW-0732">Signal</keyword>
<dbReference type="RefSeq" id="WP_265152629.1">
    <property type="nucleotide sequence ID" value="NZ_JAOXXL010000032.1"/>
</dbReference>
<gene>
    <name evidence="3" type="ORF">OCK72_09525</name>
</gene>
<evidence type="ECO:0000313" key="3">
    <source>
        <dbReference type="EMBL" id="MCY7008865.1"/>
    </source>
</evidence>
<protein>
    <submittedName>
        <fullName evidence="3">MarR family transcriptional regulator</fullName>
    </submittedName>
</protein>